<dbReference type="SUPFAM" id="SSF53671">
    <property type="entry name" value="Aspartate/ornithine carbamoyltransferase"/>
    <property type="match status" value="1"/>
</dbReference>
<dbReference type="Proteomes" id="UP000199516">
    <property type="component" value="Unassembled WGS sequence"/>
</dbReference>
<dbReference type="NCBIfam" id="TIGR00670">
    <property type="entry name" value="asp_carb_tr"/>
    <property type="match status" value="1"/>
</dbReference>
<feature type="binding site" evidence="7">
    <location>
        <position position="177"/>
    </location>
    <ligand>
        <name>L-aspartate</name>
        <dbReference type="ChEBI" id="CHEBI:29991"/>
    </ligand>
</feature>
<evidence type="ECO:0000256" key="3">
    <source>
        <dbReference type="ARBA" id="ARBA00022679"/>
    </source>
</evidence>
<protein>
    <recommendedName>
        <fullName evidence="7">Aspartate carbamoyltransferase</fullName>
        <ecNumber evidence="7">2.1.3.2</ecNumber>
    </recommendedName>
    <alternativeName>
        <fullName evidence="7">Aspartate transcarbamylase</fullName>
        <shortName evidence="7">ATCase</shortName>
    </alternativeName>
</protein>
<evidence type="ECO:0000256" key="1">
    <source>
        <dbReference type="ARBA" id="ARBA00004852"/>
    </source>
</evidence>
<gene>
    <name evidence="7" type="primary">pyrB</name>
    <name evidence="10" type="ORF">SAMN05192532_101730</name>
</gene>
<dbReference type="InterPro" id="IPR006130">
    <property type="entry name" value="Asp/Orn_carbamoylTrfase"/>
</dbReference>
<dbReference type="AlphaFoldDB" id="A0A1I2A903"/>
<dbReference type="Pfam" id="PF02729">
    <property type="entry name" value="OTCace_N"/>
    <property type="match status" value="1"/>
</dbReference>
<dbReference type="GO" id="GO:0005829">
    <property type="term" value="C:cytosol"/>
    <property type="evidence" value="ECO:0007669"/>
    <property type="project" value="TreeGrafter"/>
</dbReference>
<dbReference type="NCBIfam" id="NF002032">
    <property type="entry name" value="PRK00856.1"/>
    <property type="match status" value="1"/>
</dbReference>
<comment type="catalytic activity">
    <reaction evidence="6 7">
        <text>carbamoyl phosphate + L-aspartate = N-carbamoyl-L-aspartate + phosphate + H(+)</text>
        <dbReference type="Rhea" id="RHEA:20013"/>
        <dbReference type="ChEBI" id="CHEBI:15378"/>
        <dbReference type="ChEBI" id="CHEBI:29991"/>
        <dbReference type="ChEBI" id="CHEBI:32814"/>
        <dbReference type="ChEBI" id="CHEBI:43474"/>
        <dbReference type="ChEBI" id="CHEBI:58228"/>
        <dbReference type="EC" id="2.1.3.2"/>
    </reaction>
</comment>
<dbReference type="UniPathway" id="UPA00070">
    <property type="reaction ID" value="UER00116"/>
</dbReference>
<comment type="similarity">
    <text evidence="2 7">Belongs to the aspartate/ornithine carbamoyltransferase superfamily. ATCase family.</text>
</comment>
<name>A0A1I2A903_9BACI</name>
<evidence type="ECO:0000256" key="6">
    <source>
        <dbReference type="ARBA" id="ARBA00048859"/>
    </source>
</evidence>
<dbReference type="FunFam" id="3.40.50.1370:FF:000011">
    <property type="entry name" value="Aspartate carbamoyltransferase"/>
    <property type="match status" value="1"/>
</dbReference>
<dbReference type="PRINTS" id="PR00100">
    <property type="entry name" value="AOTCASE"/>
</dbReference>
<dbReference type="GO" id="GO:0004070">
    <property type="term" value="F:aspartate carbamoyltransferase activity"/>
    <property type="evidence" value="ECO:0007669"/>
    <property type="project" value="UniProtKB-UniRule"/>
</dbReference>
<evidence type="ECO:0000259" key="8">
    <source>
        <dbReference type="Pfam" id="PF00185"/>
    </source>
</evidence>
<dbReference type="InterPro" id="IPR006131">
    <property type="entry name" value="Asp_carbamoyltransf_Asp/Orn-bd"/>
</dbReference>
<dbReference type="GO" id="GO:0044205">
    <property type="term" value="P:'de novo' UMP biosynthetic process"/>
    <property type="evidence" value="ECO:0007669"/>
    <property type="project" value="UniProtKB-UniRule"/>
</dbReference>
<dbReference type="STRING" id="930128.SAMN05192532_101730"/>
<dbReference type="Gene3D" id="3.40.50.1370">
    <property type="entry name" value="Aspartate/ornithine carbamoyltransferase"/>
    <property type="match status" value="2"/>
</dbReference>
<feature type="binding site" evidence="7">
    <location>
        <position position="144"/>
    </location>
    <ligand>
        <name>carbamoyl phosphate</name>
        <dbReference type="ChEBI" id="CHEBI:58228"/>
    </ligand>
</feature>
<dbReference type="PANTHER" id="PTHR45753">
    <property type="entry name" value="ORNITHINE CARBAMOYLTRANSFERASE, MITOCHONDRIAL"/>
    <property type="match status" value="1"/>
</dbReference>
<dbReference type="GO" id="GO:0006207">
    <property type="term" value="P:'de novo' pyrimidine nucleobase biosynthetic process"/>
    <property type="evidence" value="ECO:0007669"/>
    <property type="project" value="InterPro"/>
</dbReference>
<dbReference type="RefSeq" id="WP_245757788.1">
    <property type="nucleotide sequence ID" value="NZ_FONT01000001.1"/>
</dbReference>
<comment type="pathway">
    <text evidence="1 7">Pyrimidine metabolism; UMP biosynthesis via de novo pathway; (S)-dihydroorotate from bicarbonate: step 2/3.</text>
</comment>
<dbReference type="PROSITE" id="PS00097">
    <property type="entry name" value="CARBAMOYLTRANSFERASE"/>
    <property type="match status" value="1"/>
</dbReference>
<feature type="domain" description="Aspartate/ornithine carbamoyltransferase carbamoyl-P binding" evidence="9">
    <location>
        <begin position="18"/>
        <end position="157"/>
    </location>
</feature>
<evidence type="ECO:0000256" key="2">
    <source>
        <dbReference type="ARBA" id="ARBA00008896"/>
    </source>
</evidence>
<evidence type="ECO:0000256" key="7">
    <source>
        <dbReference type="HAMAP-Rule" id="MF_00001"/>
    </source>
</evidence>
<accession>A0A1I2A903</accession>
<dbReference type="PANTHER" id="PTHR45753:SF6">
    <property type="entry name" value="ASPARTATE CARBAMOYLTRANSFERASE"/>
    <property type="match status" value="1"/>
</dbReference>
<dbReference type="GO" id="GO:0006520">
    <property type="term" value="P:amino acid metabolic process"/>
    <property type="evidence" value="ECO:0007669"/>
    <property type="project" value="InterPro"/>
</dbReference>
<dbReference type="EMBL" id="FONT01000001">
    <property type="protein sequence ID" value="SFE40441.1"/>
    <property type="molecule type" value="Genomic_DNA"/>
</dbReference>
<reference evidence="10 11" key="1">
    <citation type="submission" date="2016-10" db="EMBL/GenBank/DDBJ databases">
        <authorList>
            <person name="de Groot N.N."/>
        </authorList>
    </citation>
    <scope>NUCLEOTIDE SEQUENCE [LARGE SCALE GENOMIC DNA]</scope>
    <source>
        <strain evidence="10 11">DSM 23995</strain>
    </source>
</reference>
<dbReference type="EC" id="2.1.3.2" evidence="7"/>
<organism evidence="10 11">
    <name type="scientific">Alteribacillus iranensis</name>
    <dbReference type="NCBI Taxonomy" id="930128"/>
    <lineage>
        <taxon>Bacteria</taxon>
        <taxon>Bacillati</taxon>
        <taxon>Bacillota</taxon>
        <taxon>Bacilli</taxon>
        <taxon>Bacillales</taxon>
        <taxon>Bacillaceae</taxon>
        <taxon>Alteribacillus</taxon>
    </lineage>
</organism>
<evidence type="ECO:0000313" key="11">
    <source>
        <dbReference type="Proteomes" id="UP000199516"/>
    </source>
</evidence>
<dbReference type="InterPro" id="IPR036901">
    <property type="entry name" value="Asp/Orn_carbamoylTrfase_sf"/>
</dbReference>
<evidence type="ECO:0000256" key="4">
    <source>
        <dbReference type="ARBA" id="ARBA00022975"/>
    </source>
</evidence>
<feature type="binding site" evidence="7">
    <location>
        <position position="147"/>
    </location>
    <ligand>
        <name>carbamoyl phosphate</name>
        <dbReference type="ChEBI" id="CHEBI:58228"/>
    </ligand>
</feature>
<sequence length="309" mass="35243">MIMTKEEFANHSDIQSPRHVFRAEDWEEKEIHALLDEAENIAQIPRQTPLFQRLYAVNLFYEPSTRTKLSFEAAERNLGLEILPFATDSSSVQKGESLYDTVKTLESIGADVVVIRHSQEKFFDDLRTGINIPIINGGDGCGNHPTQSLLDLMTIRQEFGSFQNINVVIAGDISHSRVARSNISLLRKLGANVTVSGPEKWIPDEYRKMYQPMDEAIPMADVMMMLRIQHERHHASNQNVYSFHSSYGLTTDRESRMKKSSIIMHPGPVNRGVEIADELVECKRSRIFKQMQNGVFARMSLLKHVLRQS</sequence>
<keyword evidence="11" id="KW-1185">Reference proteome</keyword>
<dbReference type="PRINTS" id="PR00101">
    <property type="entry name" value="ATCASE"/>
</dbReference>
<feature type="binding site" evidence="7">
    <location>
        <position position="94"/>
    </location>
    <ligand>
        <name>L-aspartate</name>
        <dbReference type="ChEBI" id="CHEBI:29991"/>
    </ligand>
</feature>
<feature type="binding site" evidence="7">
    <location>
        <position position="67"/>
    </location>
    <ligand>
        <name>carbamoyl phosphate</name>
        <dbReference type="ChEBI" id="CHEBI:58228"/>
    </ligand>
</feature>
<dbReference type="Pfam" id="PF00185">
    <property type="entry name" value="OTCace"/>
    <property type="match status" value="1"/>
</dbReference>
<proteinExistence type="inferred from homology"/>
<evidence type="ECO:0000313" key="10">
    <source>
        <dbReference type="EMBL" id="SFE40441.1"/>
    </source>
</evidence>
<evidence type="ECO:0000256" key="5">
    <source>
        <dbReference type="ARBA" id="ARBA00043884"/>
    </source>
</evidence>
<feature type="binding site" evidence="7">
    <location>
        <position position="227"/>
    </location>
    <ligand>
        <name>L-aspartate</name>
        <dbReference type="ChEBI" id="CHEBI:29991"/>
    </ligand>
</feature>
<comment type="subunit">
    <text evidence="7">Heterododecamer (2C3:3R2) of six catalytic PyrB chains organized as two trimers (C3), and six regulatory PyrI chains organized as three dimers (R2).</text>
</comment>
<feature type="binding site" evidence="7">
    <location>
        <position position="268"/>
    </location>
    <ligand>
        <name>carbamoyl phosphate</name>
        <dbReference type="ChEBI" id="CHEBI:58228"/>
    </ligand>
</feature>
<comment type="function">
    <text evidence="5 7">Catalyzes the condensation of carbamoyl phosphate and aspartate to form carbamoyl aspartate and inorganic phosphate, the committed step in the de novo pyrimidine nucleotide biosynthesis pathway.</text>
</comment>
<dbReference type="InterPro" id="IPR002082">
    <property type="entry name" value="Asp_carbamoyltransf"/>
</dbReference>
<keyword evidence="3 7" id="KW-0808">Transferase</keyword>
<evidence type="ECO:0000259" key="9">
    <source>
        <dbReference type="Pfam" id="PF02729"/>
    </source>
</evidence>
<feature type="binding site" evidence="7">
    <location>
        <position position="267"/>
    </location>
    <ligand>
        <name>carbamoyl phosphate</name>
        <dbReference type="ChEBI" id="CHEBI:58228"/>
    </ligand>
</feature>
<feature type="binding site" evidence="7">
    <location>
        <position position="66"/>
    </location>
    <ligand>
        <name>carbamoyl phosphate</name>
        <dbReference type="ChEBI" id="CHEBI:58228"/>
    </ligand>
</feature>
<dbReference type="GO" id="GO:0016597">
    <property type="term" value="F:amino acid binding"/>
    <property type="evidence" value="ECO:0007669"/>
    <property type="project" value="InterPro"/>
</dbReference>
<feature type="binding site" evidence="7">
    <location>
        <position position="116"/>
    </location>
    <ligand>
        <name>carbamoyl phosphate</name>
        <dbReference type="ChEBI" id="CHEBI:58228"/>
    </ligand>
</feature>
<feature type="domain" description="Aspartate/ornithine carbamoyltransferase Asp/Orn-binding" evidence="8">
    <location>
        <begin position="163"/>
        <end position="304"/>
    </location>
</feature>
<keyword evidence="4 7" id="KW-0665">Pyrimidine biosynthesis</keyword>
<dbReference type="InterPro" id="IPR006132">
    <property type="entry name" value="Asp/Orn_carbamoyltranf_P-bd"/>
</dbReference>
<dbReference type="HAMAP" id="MF_00001">
    <property type="entry name" value="Asp_carb_tr"/>
    <property type="match status" value="1"/>
</dbReference>